<protein>
    <submittedName>
        <fullName evidence="2">Uncharacterized protein</fullName>
    </submittedName>
</protein>
<organism evidence="2">
    <name type="scientific">Ensete ventricosum</name>
    <name type="common">Abyssinian banana</name>
    <name type="synonym">Musa ensete</name>
    <dbReference type="NCBI Taxonomy" id="4639"/>
    <lineage>
        <taxon>Eukaryota</taxon>
        <taxon>Viridiplantae</taxon>
        <taxon>Streptophyta</taxon>
        <taxon>Embryophyta</taxon>
        <taxon>Tracheophyta</taxon>
        <taxon>Spermatophyta</taxon>
        <taxon>Magnoliopsida</taxon>
        <taxon>Liliopsida</taxon>
        <taxon>Zingiberales</taxon>
        <taxon>Musaceae</taxon>
        <taxon>Ensete</taxon>
    </lineage>
</organism>
<dbReference type="EMBL" id="KV876608">
    <property type="protein sequence ID" value="RZR75183.1"/>
    <property type="molecule type" value="Genomic_DNA"/>
</dbReference>
<evidence type="ECO:0000256" key="1">
    <source>
        <dbReference type="SAM" id="MobiDB-lite"/>
    </source>
</evidence>
<proteinExistence type="predicted"/>
<evidence type="ECO:0000313" key="2">
    <source>
        <dbReference type="EMBL" id="RZR75183.1"/>
    </source>
</evidence>
<gene>
    <name evidence="2" type="ORF">BHM03_00051348</name>
</gene>
<feature type="region of interest" description="Disordered" evidence="1">
    <location>
        <begin position="25"/>
        <end position="44"/>
    </location>
</feature>
<dbReference type="Proteomes" id="UP000290560">
    <property type="component" value="Unassembled WGS sequence"/>
</dbReference>
<accession>A0A445MLV3</accession>
<reference evidence="2" key="1">
    <citation type="journal article" date="2018" name="Data Brief">
        <title>Genome sequence data from 17 accessions of Ensete ventricosum, a staple food crop for millions in Ethiopia.</title>
        <authorList>
            <person name="Yemataw Z."/>
            <person name="Muzemil S."/>
            <person name="Ambachew D."/>
            <person name="Tripathi L."/>
            <person name="Tesfaye K."/>
            <person name="Chala A."/>
            <person name="Farbos A."/>
            <person name="O'Neill P."/>
            <person name="Moore K."/>
            <person name="Grant M."/>
            <person name="Studholme D.J."/>
        </authorList>
    </citation>
    <scope>NUCLEOTIDE SEQUENCE [LARGE SCALE GENOMIC DNA]</scope>
    <source>
        <tissue evidence="2">Leaf</tissue>
    </source>
</reference>
<sequence>MLPRGPAVVTSRRTRRMGLRLIGEGFAPSNTISPPPHTHTAVSPKVTVPPASLHPSIGLCSCHKSRKHSSPSSVRMVGGEGVGGNGREDRVAAARVPYGDGAGKNREEKVGGGRPVCVPAAAGAAAGPNPRPCRLTSTSLPLPLERKERLGGEKAPKYILVPDCGLPVNIVDCGLLRLWSHKWVSRAGFATFSALCLRTQLSVSLLLTVSLAYGEPISTLCKDRKVYARNPSRR</sequence>
<feature type="region of interest" description="Disordered" evidence="1">
    <location>
        <begin position="64"/>
        <end position="87"/>
    </location>
</feature>
<name>A0A445MLV3_ENSVE</name>
<dbReference type="AlphaFoldDB" id="A0A445MLV3"/>